<dbReference type="InterPro" id="IPR022789">
    <property type="entry name" value="ParD"/>
</dbReference>
<sequence>MVDTQVRSGRDGSAGDLLRAGLRPLESTEPNHDE</sequence>
<protein>
    <submittedName>
        <fullName evidence="2">Uncharacterized protein</fullName>
    </submittedName>
</protein>
<evidence type="ECO:0000313" key="2">
    <source>
        <dbReference type="EMBL" id="QBR04275.1"/>
    </source>
</evidence>
<dbReference type="EMBL" id="CP038152">
    <property type="protein sequence ID" value="QBR04275.1"/>
    <property type="molecule type" value="Genomic_DNA"/>
</dbReference>
<evidence type="ECO:0000256" key="1">
    <source>
        <dbReference type="SAM" id="MobiDB-lite"/>
    </source>
</evidence>
<keyword evidence="3" id="KW-1185">Reference proteome</keyword>
<geneLocation type="plasmid" evidence="2 3">
    <name>unnamed1</name>
</geneLocation>
<feature type="region of interest" description="Disordered" evidence="1">
    <location>
        <begin position="1"/>
        <end position="34"/>
    </location>
</feature>
<keyword evidence="2" id="KW-0614">Plasmid</keyword>
<proteinExistence type="predicted"/>
<dbReference type="Pfam" id="PF03693">
    <property type="entry name" value="ParD_antitoxin"/>
    <property type="match status" value="1"/>
</dbReference>
<dbReference type="Gene3D" id="6.10.10.120">
    <property type="entry name" value="Antitoxin ParD1-like"/>
    <property type="match status" value="1"/>
</dbReference>
<dbReference type="KEGG" id="ppai:E1956_44960"/>
<accession>A0A4P7DAV0</accession>
<evidence type="ECO:0000313" key="3">
    <source>
        <dbReference type="Proteomes" id="UP000295727"/>
    </source>
</evidence>
<gene>
    <name evidence="2" type="ORF">E1956_44960</name>
</gene>
<reference evidence="2 3" key="1">
    <citation type="submission" date="2019-03" db="EMBL/GenBank/DDBJ databases">
        <title>Paraburkholderia sp. 7MH5, isolated from subtropical forest soil.</title>
        <authorList>
            <person name="Gao Z.-H."/>
            <person name="Qiu L.-H."/>
        </authorList>
    </citation>
    <scope>NUCLEOTIDE SEQUENCE [LARGE SCALE GENOMIC DNA]</scope>
    <source>
        <strain evidence="2 3">7MH5</strain>
        <plasmid evidence="2 3">unnamed1</plasmid>
    </source>
</reference>
<organism evidence="2 3">
    <name type="scientific">Paraburkholderia pallida</name>
    <dbReference type="NCBI Taxonomy" id="2547399"/>
    <lineage>
        <taxon>Bacteria</taxon>
        <taxon>Pseudomonadati</taxon>
        <taxon>Pseudomonadota</taxon>
        <taxon>Betaproteobacteria</taxon>
        <taxon>Burkholderiales</taxon>
        <taxon>Burkholderiaceae</taxon>
        <taxon>Paraburkholderia</taxon>
    </lineage>
</organism>
<name>A0A4P7DAV0_9BURK</name>
<dbReference type="AlphaFoldDB" id="A0A4P7DAV0"/>
<dbReference type="Proteomes" id="UP000295727">
    <property type="component" value="Plasmid unnamed1"/>
</dbReference>
<dbReference type="InterPro" id="IPR038296">
    <property type="entry name" value="ParD_sf"/>
</dbReference>